<gene>
    <name evidence="2" type="ORF">XBKB1_4140050</name>
</gene>
<protein>
    <recommendedName>
        <fullName evidence="1">N-acetyltransferase domain-containing protein</fullName>
    </recommendedName>
</protein>
<organism evidence="2">
    <name type="scientific">Xenorhabdus bovienii str. kraussei Becker Underwood</name>
    <dbReference type="NCBI Taxonomy" id="1398204"/>
    <lineage>
        <taxon>Bacteria</taxon>
        <taxon>Pseudomonadati</taxon>
        <taxon>Pseudomonadota</taxon>
        <taxon>Gammaproteobacteria</taxon>
        <taxon>Enterobacterales</taxon>
        <taxon>Morganellaceae</taxon>
        <taxon>Xenorhabdus</taxon>
    </lineage>
</organism>
<evidence type="ECO:0000313" key="2">
    <source>
        <dbReference type="EMBL" id="CDH25622.1"/>
    </source>
</evidence>
<dbReference type="Pfam" id="PF13302">
    <property type="entry name" value="Acetyltransf_3"/>
    <property type="match status" value="1"/>
</dbReference>
<reference evidence="2" key="1">
    <citation type="submission" date="2013-07" db="EMBL/GenBank/DDBJ databases">
        <title>Sub-species coevolution in mutualistic symbiosis.</title>
        <authorList>
            <person name="Murfin K."/>
            <person name="Klassen J."/>
            <person name="Lee M."/>
            <person name="Forst S."/>
            <person name="Stock P."/>
            <person name="Goodrich-Blair H."/>
        </authorList>
    </citation>
    <scope>NUCLEOTIDE SEQUENCE [LARGE SCALE GENOMIC DNA]</scope>
    <source>
        <strain evidence="2">Kraussei Becker Underwood</strain>
    </source>
</reference>
<name>A0A077PYA7_XENBV</name>
<dbReference type="GO" id="GO:0016747">
    <property type="term" value="F:acyltransferase activity, transferring groups other than amino-acyl groups"/>
    <property type="evidence" value="ECO:0007669"/>
    <property type="project" value="InterPro"/>
</dbReference>
<dbReference type="AlphaFoldDB" id="A0A077PYA7"/>
<evidence type="ECO:0000259" key="1">
    <source>
        <dbReference type="Pfam" id="PF13302"/>
    </source>
</evidence>
<dbReference type="Gene3D" id="3.40.630.30">
    <property type="match status" value="1"/>
</dbReference>
<accession>A0A077PYA7</accession>
<feature type="domain" description="N-acetyltransferase" evidence="1">
    <location>
        <begin position="17"/>
        <end position="149"/>
    </location>
</feature>
<dbReference type="EMBL" id="CBSZ010000351">
    <property type="protein sequence ID" value="CDH25622.1"/>
    <property type="molecule type" value="Genomic_DNA"/>
</dbReference>
<sequence>MSNEHNIYGRSIYFELADEHDAEFILDLRMNNKFNQFLSQVSNDLQDQMHWLRNYKKREKQELESYYIIKRIDNNSNIGTVRLYDFLNNPMSFCWGSWILNEQKTPNAAIESALLVYKIAFENKNFEQSHFDVRKENEKVISFHKKLGAELINEDDLNSYFIYKRETYHKILKKYSRFI</sequence>
<dbReference type="HOGENOM" id="CLU_121382_0_0_6"/>
<dbReference type="RefSeq" id="WP_038197782.1">
    <property type="nucleotide sequence ID" value="NZ_CAWLXS010000397.1"/>
</dbReference>
<dbReference type="InterPro" id="IPR016181">
    <property type="entry name" value="Acyl_CoA_acyltransferase"/>
</dbReference>
<dbReference type="SUPFAM" id="SSF55729">
    <property type="entry name" value="Acyl-CoA N-acyltransferases (Nat)"/>
    <property type="match status" value="1"/>
</dbReference>
<proteinExistence type="predicted"/>
<comment type="caution">
    <text evidence="2">The sequence shown here is derived from an EMBL/GenBank/DDBJ whole genome shotgun (WGS) entry which is preliminary data.</text>
</comment>
<dbReference type="InterPro" id="IPR000182">
    <property type="entry name" value="GNAT_dom"/>
</dbReference>
<dbReference type="Proteomes" id="UP000028493">
    <property type="component" value="Unassembled WGS sequence"/>
</dbReference>